<evidence type="ECO:0000256" key="6">
    <source>
        <dbReference type="ARBA" id="ARBA00023163"/>
    </source>
</evidence>
<dbReference type="InterPro" id="IPR015712">
    <property type="entry name" value="DNA-dir_RNA_pol_su2"/>
</dbReference>
<dbReference type="STRING" id="1965070.A0A3S3P7F4"/>
<keyword evidence="7" id="KW-0175">Coiled coil</keyword>
<evidence type="ECO:0000256" key="5">
    <source>
        <dbReference type="ARBA" id="ARBA00022695"/>
    </source>
</evidence>
<dbReference type="EMBL" id="NCKU01007336">
    <property type="protein sequence ID" value="RWS02711.1"/>
    <property type="molecule type" value="Genomic_DNA"/>
</dbReference>
<dbReference type="AlphaFoldDB" id="A0A3S3P7F4"/>
<gene>
    <name evidence="9" type="ORF">B4U79_16591</name>
</gene>
<evidence type="ECO:0000256" key="7">
    <source>
        <dbReference type="SAM" id="Coils"/>
    </source>
</evidence>
<dbReference type="Gene3D" id="2.40.270.10">
    <property type="entry name" value="DNA-directed RNA polymerase, subunit 2, domain 6"/>
    <property type="match status" value="2"/>
</dbReference>
<dbReference type="Pfam" id="PF00562">
    <property type="entry name" value="RNA_pol_Rpb2_6"/>
    <property type="match status" value="1"/>
</dbReference>
<name>A0A3S3P7F4_9ACAR</name>
<dbReference type="GO" id="GO:0000428">
    <property type="term" value="C:DNA-directed RNA polymerase complex"/>
    <property type="evidence" value="ECO:0007669"/>
    <property type="project" value="UniProtKB-KW"/>
</dbReference>
<dbReference type="EC" id="2.7.7.6" evidence="2"/>
<keyword evidence="5" id="KW-0548">Nucleotidyltransferase</keyword>
<evidence type="ECO:0000259" key="8">
    <source>
        <dbReference type="Pfam" id="PF00562"/>
    </source>
</evidence>
<dbReference type="Gene3D" id="2.40.50.150">
    <property type="match status" value="1"/>
</dbReference>
<keyword evidence="3 9" id="KW-0240">DNA-directed RNA polymerase</keyword>
<dbReference type="Proteomes" id="UP000285301">
    <property type="component" value="Unassembled WGS sequence"/>
</dbReference>
<keyword evidence="10" id="KW-1185">Reference proteome</keyword>
<evidence type="ECO:0000313" key="9">
    <source>
        <dbReference type="EMBL" id="RWS02711.1"/>
    </source>
</evidence>
<proteinExistence type="inferred from homology"/>
<accession>A0A3S3P7F4</accession>
<dbReference type="InterPro" id="IPR014724">
    <property type="entry name" value="RNA_pol_RPB2_OB-fold"/>
</dbReference>
<feature type="domain" description="DNA-directed RNA polymerase subunit 2 hybrid-binding" evidence="8">
    <location>
        <begin position="319"/>
        <end position="636"/>
    </location>
</feature>
<organism evidence="9 10">
    <name type="scientific">Dinothrombium tinctorium</name>
    <dbReference type="NCBI Taxonomy" id="1965070"/>
    <lineage>
        <taxon>Eukaryota</taxon>
        <taxon>Metazoa</taxon>
        <taxon>Ecdysozoa</taxon>
        <taxon>Arthropoda</taxon>
        <taxon>Chelicerata</taxon>
        <taxon>Arachnida</taxon>
        <taxon>Acari</taxon>
        <taxon>Acariformes</taxon>
        <taxon>Trombidiformes</taxon>
        <taxon>Prostigmata</taxon>
        <taxon>Anystina</taxon>
        <taxon>Parasitengona</taxon>
        <taxon>Trombidioidea</taxon>
        <taxon>Trombidiidae</taxon>
        <taxon>Dinothrombium</taxon>
    </lineage>
</organism>
<dbReference type="GO" id="GO:0006351">
    <property type="term" value="P:DNA-templated transcription"/>
    <property type="evidence" value="ECO:0007669"/>
    <property type="project" value="InterPro"/>
</dbReference>
<dbReference type="SUPFAM" id="SSF64484">
    <property type="entry name" value="beta and beta-prime subunits of DNA dependent RNA-polymerase"/>
    <property type="match status" value="1"/>
</dbReference>
<comment type="caution">
    <text evidence="9">The sequence shown here is derived from an EMBL/GenBank/DDBJ whole genome shotgun (WGS) entry which is preliminary data.</text>
</comment>
<dbReference type="GO" id="GO:0032549">
    <property type="term" value="F:ribonucleoside binding"/>
    <property type="evidence" value="ECO:0007669"/>
    <property type="project" value="InterPro"/>
</dbReference>
<protein>
    <recommendedName>
        <fullName evidence="2">DNA-directed RNA polymerase</fullName>
        <ecNumber evidence="2">2.7.7.6</ecNumber>
    </recommendedName>
</protein>
<reference evidence="9 10" key="1">
    <citation type="journal article" date="2018" name="Gigascience">
        <title>Genomes of trombidid mites reveal novel predicted allergens and laterally-transferred genes associated with secondary metabolism.</title>
        <authorList>
            <person name="Dong X."/>
            <person name="Chaisiri K."/>
            <person name="Xia D."/>
            <person name="Armstrong S.D."/>
            <person name="Fang Y."/>
            <person name="Donnelly M.J."/>
            <person name="Kadowaki T."/>
            <person name="McGarry J.W."/>
            <person name="Darby A.C."/>
            <person name="Makepeace B.L."/>
        </authorList>
    </citation>
    <scope>NUCLEOTIDE SEQUENCE [LARGE SCALE GENOMIC DNA]</scope>
    <source>
        <strain evidence="9">UoL-WK</strain>
    </source>
</reference>
<comment type="similarity">
    <text evidence="1">Belongs to the RNA polymerase beta chain family.</text>
</comment>
<keyword evidence="4" id="KW-0808">Transferase</keyword>
<dbReference type="OrthoDB" id="10248617at2759"/>
<dbReference type="PANTHER" id="PTHR20856">
    <property type="entry name" value="DNA-DIRECTED RNA POLYMERASE I SUBUNIT 2"/>
    <property type="match status" value="1"/>
</dbReference>
<evidence type="ECO:0000256" key="4">
    <source>
        <dbReference type="ARBA" id="ARBA00022679"/>
    </source>
</evidence>
<evidence type="ECO:0000313" key="10">
    <source>
        <dbReference type="Proteomes" id="UP000285301"/>
    </source>
</evidence>
<feature type="coiled-coil region" evidence="7">
    <location>
        <begin position="116"/>
        <end position="150"/>
    </location>
</feature>
<dbReference type="InterPro" id="IPR037033">
    <property type="entry name" value="DNA-dir_RNAP_su2_hyb_sf"/>
</dbReference>
<evidence type="ECO:0000256" key="3">
    <source>
        <dbReference type="ARBA" id="ARBA00022478"/>
    </source>
</evidence>
<evidence type="ECO:0000256" key="1">
    <source>
        <dbReference type="ARBA" id="ARBA00006835"/>
    </source>
</evidence>
<evidence type="ECO:0000256" key="2">
    <source>
        <dbReference type="ARBA" id="ARBA00012418"/>
    </source>
</evidence>
<keyword evidence="6" id="KW-0804">Transcription</keyword>
<dbReference type="InterPro" id="IPR007120">
    <property type="entry name" value="DNA-dir_RNAP_su2_dom"/>
</dbReference>
<dbReference type="GO" id="GO:0003677">
    <property type="term" value="F:DNA binding"/>
    <property type="evidence" value="ECO:0007669"/>
    <property type="project" value="InterPro"/>
</dbReference>
<sequence length="751" mass="85799">MYNHELGSYDKSWLSALKSDVETSKGFVKIPSRYIYTPVNSPVLLMSSVLYLVKLIKSEVRTHTHQALITSCLPYICKLSTSDNKNAGTYLEFVPGITFSSRKVCEFSSSEIEKILLEFNSNLIKKNENIEREEDDYKLINEKFMSVKERSKSKKESDCIILYSNDYKKILLPTNIVRLDILISEIVKKCGNSLPIDFYYRRKERIGIIGIFEGLPLCEKFRFTPLTRECLLKEYSEYWSEKLSAKIDGNVPIFGVTSHLIRFANHSATAKLTAGVFGLKHALSLPITCKVNNFSSQFQALAYPQNDLLKCILHPFQLAVVCIASLSSDGVEDGIIVSKRARDLGFGMTISQIPPLTLNITSMPTDKIEFIFYNESKRFEKREYNEKCDNKTNENKYQKSEEKGNIFKKIEDNENDYYEKYVFYKKEFEKIDFFAEIEVKRKILECKSVICDILGVTNFMSFSLNLSAIHIGSSTRIFYDNPYDLEEEDESSISLERVFIFRKKNDIVVNFIVNTIKLLDIGDKYSTVDGQKATVVNVKSIEDMPFFSSKNNRIPLNPDIVVNISSSKRQTLGLNIGGVMNMLKCEYPDEIDLMLFNGDKSVRHMQLLQHLLKLCLKHEIIGCEKIYDGTTGEIFRDENGNAISGDIYLIPFLRYEQQGNKVASYTKGETIPRTLQGGFVVKSRGKKGGLKIGQADQFVLMSEGSIPSLFKQNQLKSEPTMNYDRYSGKITQSACAAMKTFDMLDYNVEIY</sequence>
<dbReference type="GO" id="GO:0003899">
    <property type="term" value="F:DNA-directed RNA polymerase activity"/>
    <property type="evidence" value="ECO:0007669"/>
    <property type="project" value="UniProtKB-EC"/>
</dbReference>